<dbReference type="GO" id="GO:0005524">
    <property type="term" value="F:ATP binding"/>
    <property type="evidence" value="ECO:0007669"/>
    <property type="project" value="UniProtKB-KW"/>
</dbReference>
<dbReference type="PROSITE" id="PS50929">
    <property type="entry name" value="ABC_TM1F"/>
    <property type="match status" value="1"/>
</dbReference>
<dbReference type="PANTHER" id="PTHR24221:SF646">
    <property type="entry name" value="HAEMOLYSIN SECRETION ATP-BINDING PROTEIN"/>
    <property type="match status" value="1"/>
</dbReference>
<evidence type="ECO:0000259" key="9">
    <source>
        <dbReference type="PROSITE" id="PS50929"/>
    </source>
</evidence>
<evidence type="ECO:0000256" key="6">
    <source>
        <dbReference type="ARBA" id="ARBA00023136"/>
    </source>
</evidence>
<dbReference type="PROSITE" id="PS50893">
    <property type="entry name" value="ABC_TRANSPORTER_2"/>
    <property type="match status" value="1"/>
</dbReference>
<evidence type="ECO:0000256" key="5">
    <source>
        <dbReference type="ARBA" id="ARBA00022989"/>
    </source>
</evidence>
<keyword evidence="4 10" id="KW-0067">ATP-binding</keyword>
<feature type="transmembrane region" description="Helical" evidence="7">
    <location>
        <begin position="190"/>
        <end position="208"/>
    </location>
</feature>
<comment type="subcellular location">
    <subcellularLocation>
        <location evidence="1">Cell membrane</location>
        <topology evidence="1">Multi-pass membrane protein</topology>
    </subcellularLocation>
</comment>
<sequence>MSKRTTPQPGSDQSPISESERLLFGGQLEYDVGWNAHHGSWLRLSLWAMARSLPRLVVTAMRLARWADRRALRTVAVSEIGLGLLQAVSLVAVNAVLGHLLATGAITDRITHALPALAVVSGAAVAGALCSAASTAATGTLEPKVQRVATERYLTLVSRVELKAIEDDEFHRLLDSAAWGAESARRMVKYTTSVVNSLISLVAAAGVLTVLHPALLPLLMAMTLPSAWGAMTKARRRYVSFHQFVQHARAAQLLVRLLIDQNAAPEIRLHAMGPFLLEHFEGMADTSEREQARLARLDARTGLLAAAATGAATALTYGMLGLLLWTGAMRLSVAGTAVLAIRTGSEALRRCVLQISDVHQESLFVGDYERLCEEAGRRAIPADGQSLPAQVREIRFEGVTFSYPGKDTPALTEVDLVLPAGTTIALVGSNGSGKSTLVKLLCGLYAPDEGHIWWDGVDAARADRAQIFDRVAAVNQDFYRWPFTARVNIGIGRPRRSFDDEPIMAAARYSGADAVIDELPAGLGTLLQRGYKGGQQISGGQWQKVGIARGRYRTGEVLVVDEPTSALDPVAEQKVFDQIHALADQGQTVVLVTHRLHSVRHADTIVVLDHGRVIEQGTFDQLMDPDTGQGAFREAYLLQSSAFDQAVTTENPPADGGQALS</sequence>
<dbReference type="SUPFAM" id="SSF90123">
    <property type="entry name" value="ABC transporter transmembrane region"/>
    <property type="match status" value="1"/>
</dbReference>
<dbReference type="GO" id="GO:0140359">
    <property type="term" value="F:ABC-type transporter activity"/>
    <property type="evidence" value="ECO:0007669"/>
    <property type="project" value="InterPro"/>
</dbReference>
<dbReference type="InterPro" id="IPR039421">
    <property type="entry name" value="Type_1_exporter"/>
</dbReference>
<dbReference type="GO" id="GO:0034040">
    <property type="term" value="F:ATPase-coupled lipid transmembrane transporter activity"/>
    <property type="evidence" value="ECO:0007669"/>
    <property type="project" value="TreeGrafter"/>
</dbReference>
<dbReference type="Pfam" id="PF00005">
    <property type="entry name" value="ABC_tran"/>
    <property type="match status" value="1"/>
</dbReference>
<evidence type="ECO:0000256" key="7">
    <source>
        <dbReference type="SAM" id="Phobius"/>
    </source>
</evidence>
<feature type="transmembrane region" description="Helical" evidence="7">
    <location>
        <begin position="76"/>
        <end position="101"/>
    </location>
</feature>
<dbReference type="InterPro" id="IPR036640">
    <property type="entry name" value="ABC1_TM_sf"/>
</dbReference>
<dbReference type="Gene3D" id="3.40.50.300">
    <property type="entry name" value="P-loop containing nucleotide triphosphate hydrolases"/>
    <property type="match status" value="1"/>
</dbReference>
<evidence type="ECO:0000256" key="1">
    <source>
        <dbReference type="ARBA" id="ARBA00004651"/>
    </source>
</evidence>
<dbReference type="EMBL" id="CP040916">
    <property type="protein sequence ID" value="QDQ15936.1"/>
    <property type="molecule type" value="Genomic_DNA"/>
</dbReference>
<evidence type="ECO:0000313" key="11">
    <source>
        <dbReference type="Proteomes" id="UP000316806"/>
    </source>
</evidence>
<dbReference type="SMART" id="SM00382">
    <property type="entry name" value="AAA"/>
    <property type="match status" value="1"/>
</dbReference>
<dbReference type="AlphaFoldDB" id="A0A516RJU1"/>
<protein>
    <submittedName>
        <fullName evidence="10">ABC transporter ATP-binding protein</fullName>
    </submittedName>
</protein>
<dbReference type="InterPro" id="IPR027417">
    <property type="entry name" value="P-loop_NTPase"/>
</dbReference>
<proteinExistence type="predicted"/>
<dbReference type="CDD" id="cd03228">
    <property type="entry name" value="ABCC_MRP_Like"/>
    <property type="match status" value="1"/>
</dbReference>
<name>A0A516RJU1_STRST</name>
<dbReference type="Proteomes" id="UP000316806">
    <property type="component" value="Chromosome"/>
</dbReference>
<dbReference type="PANTHER" id="PTHR24221">
    <property type="entry name" value="ATP-BINDING CASSETTE SUB-FAMILY B"/>
    <property type="match status" value="1"/>
</dbReference>
<feature type="domain" description="ABC transmembrane type-1" evidence="9">
    <location>
        <begin position="80"/>
        <end position="360"/>
    </location>
</feature>
<evidence type="ECO:0000256" key="2">
    <source>
        <dbReference type="ARBA" id="ARBA00022692"/>
    </source>
</evidence>
<evidence type="ECO:0000256" key="4">
    <source>
        <dbReference type="ARBA" id="ARBA00022840"/>
    </source>
</evidence>
<keyword evidence="3" id="KW-0547">Nucleotide-binding</keyword>
<evidence type="ECO:0000259" key="8">
    <source>
        <dbReference type="PROSITE" id="PS50893"/>
    </source>
</evidence>
<dbReference type="GO" id="GO:0005886">
    <property type="term" value="C:plasma membrane"/>
    <property type="evidence" value="ECO:0007669"/>
    <property type="project" value="UniProtKB-SubCell"/>
</dbReference>
<keyword evidence="2 7" id="KW-0812">Transmembrane</keyword>
<keyword evidence="5 7" id="KW-1133">Transmembrane helix</keyword>
<evidence type="ECO:0000256" key="3">
    <source>
        <dbReference type="ARBA" id="ARBA00022741"/>
    </source>
</evidence>
<reference evidence="10 11" key="1">
    <citation type="journal article" date="2019" name="J. Ind. Microbiol. Biotechnol.">
        <title>The complete genomic sequence of Streptomyces spectabilis NRRL-2792 and identification of secondary metabolite biosynthetic gene clusters.</title>
        <authorList>
            <person name="Sinha A."/>
            <person name="Phillips-Salemka S."/>
            <person name="Niraula T.A."/>
            <person name="Short K.A."/>
            <person name="Niraula N.P."/>
        </authorList>
    </citation>
    <scope>NUCLEOTIDE SEQUENCE [LARGE SCALE GENOMIC DNA]</scope>
    <source>
        <strain evidence="10 11">NRRL 2792</strain>
    </source>
</reference>
<accession>A0A516RJU1</accession>
<gene>
    <name evidence="10" type="ORF">FH965_39760</name>
</gene>
<dbReference type="InterPro" id="IPR003593">
    <property type="entry name" value="AAA+_ATPase"/>
</dbReference>
<dbReference type="InterPro" id="IPR003439">
    <property type="entry name" value="ABC_transporter-like_ATP-bd"/>
</dbReference>
<feature type="transmembrane region" description="Helical" evidence="7">
    <location>
        <begin position="113"/>
        <end position="137"/>
    </location>
</feature>
<dbReference type="InterPro" id="IPR011527">
    <property type="entry name" value="ABC1_TM_dom"/>
</dbReference>
<keyword evidence="6 7" id="KW-0472">Membrane</keyword>
<evidence type="ECO:0000313" key="10">
    <source>
        <dbReference type="EMBL" id="QDQ15936.1"/>
    </source>
</evidence>
<dbReference type="Gene3D" id="1.20.1560.10">
    <property type="entry name" value="ABC transporter type 1, transmembrane domain"/>
    <property type="match status" value="1"/>
</dbReference>
<feature type="domain" description="ABC transporter" evidence="8">
    <location>
        <begin position="394"/>
        <end position="635"/>
    </location>
</feature>
<dbReference type="GO" id="GO:0016887">
    <property type="term" value="F:ATP hydrolysis activity"/>
    <property type="evidence" value="ECO:0007669"/>
    <property type="project" value="InterPro"/>
</dbReference>
<dbReference type="SUPFAM" id="SSF52540">
    <property type="entry name" value="P-loop containing nucleoside triphosphate hydrolases"/>
    <property type="match status" value="1"/>
</dbReference>
<dbReference type="RefSeq" id="WP_144323137.1">
    <property type="nucleotide sequence ID" value="NZ_CP040916.1"/>
</dbReference>
<organism evidence="10 11">
    <name type="scientific">Streptomyces spectabilis</name>
    <dbReference type="NCBI Taxonomy" id="68270"/>
    <lineage>
        <taxon>Bacteria</taxon>
        <taxon>Bacillati</taxon>
        <taxon>Actinomycetota</taxon>
        <taxon>Actinomycetes</taxon>
        <taxon>Kitasatosporales</taxon>
        <taxon>Streptomycetaceae</taxon>
        <taxon>Streptomyces</taxon>
    </lineage>
</organism>